<evidence type="ECO:0000256" key="6">
    <source>
        <dbReference type="ARBA" id="ARBA00022781"/>
    </source>
</evidence>
<keyword evidence="5" id="KW-0138">CF(0)</keyword>
<dbReference type="SUPFAM" id="SSF161060">
    <property type="entry name" value="ATP synthase B chain-like"/>
    <property type="match status" value="1"/>
</dbReference>
<evidence type="ECO:0000313" key="15">
    <source>
        <dbReference type="EMBL" id="ENN77508.1"/>
    </source>
</evidence>
<dbReference type="GO" id="GO:0005743">
    <property type="term" value="C:mitochondrial inner membrane"/>
    <property type="evidence" value="ECO:0007669"/>
    <property type="project" value="UniProtKB-SubCell"/>
</dbReference>
<keyword evidence="8" id="KW-0653">Protein transport</keyword>
<proteinExistence type="inferred from homology"/>
<comment type="similarity">
    <text evidence="3">Belongs to the eukaryotic ATPase B chain family.</text>
</comment>
<evidence type="ECO:0000256" key="4">
    <source>
        <dbReference type="ARBA" id="ARBA00022448"/>
    </source>
</evidence>
<dbReference type="EMBL" id="KB740945">
    <property type="protein sequence ID" value="ENN77508.1"/>
    <property type="molecule type" value="Genomic_DNA"/>
</dbReference>
<dbReference type="InterPro" id="IPR013837">
    <property type="entry name" value="ATP_synth_F0_suB"/>
</dbReference>
<keyword evidence="4" id="KW-0813">Transport</keyword>
<evidence type="ECO:0000256" key="3">
    <source>
        <dbReference type="ARBA" id="ARBA00007479"/>
    </source>
</evidence>
<keyword evidence="6" id="KW-0375">Hydrogen ion transport</keyword>
<dbReference type="HOGENOM" id="CLU_376116_0_0_1"/>
<feature type="domain" description="Nucleoporin NSP1-like C-terminal" evidence="14">
    <location>
        <begin position="299"/>
        <end position="389"/>
    </location>
</feature>
<keyword evidence="7" id="KW-0999">Mitochondrion inner membrane</keyword>
<dbReference type="GO" id="GO:0046933">
    <property type="term" value="F:proton-transporting ATP synthase activity, rotational mechanism"/>
    <property type="evidence" value="ECO:0007669"/>
    <property type="project" value="TreeGrafter"/>
</dbReference>
<dbReference type="PANTHER" id="PTHR12733:SF3">
    <property type="entry name" value="ATP SYNTHASE F(0) COMPLEX SUBUNIT B1, MITOCHONDRIAL"/>
    <property type="match status" value="1"/>
</dbReference>
<name>N6TI60_DENPD</name>
<keyword evidence="11" id="KW-0472">Membrane</keyword>
<dbReference type="InterPro" id="IPR008688">
    <property type="entry name" value="ATP_synth_Bsub_B/MI25"/>
</dbReference>
<keyword evidence="9" id="KW-0406">Ion transport</keyword>
<evidence type="ECO:0000256" key="11">
    <source>
        <dbReference type="ARBA" id="ARBA00023136"/>
    </source>
</evidence>
<sequence length="738" mass="77882">MFNFGSPANPPKTGTATNPLTSTPASAGTLQFNLGQSAASGDSKPGSTMFPLASASSTPSLGFSANFNQPKQAVAPTLNFGAPAAASNSAGFGTGFSSPAPAASAAPALSFGFGSSAATPAASSAAPTMSFGLGAAPASTSAAPTVSFGLGAPTATSAAPTVSFGLGAPASTSAPSLSFGFGAPATSTSTPSLSFGFGASTGTTATSSATFTPILSSAATTAPTSEKIQYISLWLVLKFGPTPTATTDAAKPLPSGTTAAATTTTASSGFSIGGAATSAAGAPTTSAPAAAPAPAPAPAVGALTFAQLEDSINKWTIDLEEQGKFFINQAKQLNAWDGLLVSNGEKILSLNSSIEKVKQQQSQLDQELDFILAQQKELEELIIPLEKELVDVPIVDIDRNQMYQFSEIIDFQLKQISDDLKEIIESINESNKDEEVSNPITQISKILNAHMNSLQWIDRNTAQINRRLEEIAKIEDTNRRNLSGKSSKNMLSRAAILSGQNSRALMALCRATGTSATSNAAAVADTPASSTALRPQRQEPGKVRFGFVPEEWFQAFYNKTGVTGPYAFAFTLSTYLVSKEIYVLEHEFYSGLSILIMWTYGIKKLGPKVAAFLDKDIDNYEKEWNSGRENEKEVLQSQIANEEKLQWSIEGQNLLLAAKRENVGLQLEANYRERLHTAYQAVKNRLEYQVEKTNAERRIAQKNLIEYVVARVKASITPDQEKQNINKCISDLALLAKA</sequence>
<dbReference type="Gene3D" id="1.20.5.170">
    <property type="match status" value="1"/>
</dbReference>
<dbReference type="Gene3D" id="1.20.5.2210">
    <property type="match status" value="1"/>
</dbReference>
<keyword evidence="10" id="KW-0496">Mitochondrion</keyword>
<dbReference type="FunFam" id="1.20.5.170:FF:000040">
    <property type="entry name" value="Nuclear pore glycoprotein p62"/>
    <property type="match status" value="1"/>
</dbReference>
<dbReference type="GO" id="GO:0045259">
    <property type="term" value="C:proton-transporting ATP synthase complex"/>
    <property type="evidence" value="ECO:0007669"/>
    <property type="project" value="UniProtKB-KW"/>
</dbReference>
<feature type="region of interest" description="Disordered" evidence="13">
    <location>
        <begin position="1"/>
        <end position="28"/>
    </location>
</feature>
<comment type="subcellular location">
    <subcellularLocation>
        <location evidence="1">Mitochondrion inner membrane</location>
    </subcellularLocation>
</comment>
<dbReference type="InterPro" id="IPR007758">
    <property type="entry name" value="Nucleoporin_NSP1_C"/>
</dbReference>
<evidence type="ECO:0000256" key="5">
    <source>
        <dbReference type="ARBA" id="ARBA00022547"/>
    </source>
</evidence>
<evidence type="ECO:0000259" key="14">
    <source>
        <dbReference type="Pfam" id="PF05064"/>
    </source>
</evidence>
<evidence type="ECO:0000256" key="1">
    <source>
        <dbReference type="ARBA" id="ARBA00004273"/>
    </source>
</evidence>
<keyword evidence="12" id="KW-0175">Coiled coil</keyword>
<dbReference type="PANTHER" id="PTHR12733">
    <property type="entry name" value="MITOCHONDRIAL ATP SYNTHASE B CHAIN"/>
    <property type="match status" value="1"/>
</dbReference>
<evidence type="ECO:0000256" key="12">
    <source>
        <dbReference type="SAM" id="Coils"/>
    </source>
</evidence>
<feature type="compositionally biased region" description="Polar residues" evidence="13">
    <location>
        <begin position="12"/>
        <end position="28"/>
    </location>
</feature>
<dbReference type="GO" id="GO:0005635">
    <property type="term" value="C:nuclear envelope"/>
    <property type="evidence" value="ECO:0007669"/>
    <property type="project" value="UniProtKB-ARBA"/>
</dbReference>
<dbReference type="Pfam" id="PF05405">
    <property type="entry name" value="Mt_ATP-synt_B"/>
    <property type="match status" value="1"/>
</dbReference>
<reference evidence="15" key="1">
    <citation type="journal article" date="2013" name="Genome Biol.">
        <title>Draft genome of the mountain pine beetle, Dendroctonus ponderosae Hopkins, a major forest pest.</title>
        <authorList>
            <person name="Keeling C.I."/>
            <person name="Yuen M.M."/>
            <person name="Liao N.Y."/>
            <person name="Docking T.R."/>
            <person name="Chan S.K."/>
            <person name="Taylor G.A."/>
            <person name="Palmquist D.L."/>
            <person name="Jackman S.D."/>
            <person name="Nguyen A."/>
            <person name="Li M."/>
            <person name="Henderson H."/>
            <person name="Janes J.K."/>
            <person name="Zhao Y."/>
            <person name="Pandoh P."/>
            <person name="Moore R."/>
            <person name="Sperling F.A."/>
            <person name="Huber D.P."/>
            <person name="Birol I."/>
            <person name="Jones S.J."/>
            <person name="Bohlmann J."/>
        </authorList>
    </citation>
    <scope>NUCLEOTIDE SEQUENCE</scope>
</reference>
<dbReference type="Pfam" id="PF05064">
    <property type="entry name" value="Nsp1_C"/>
    <property type="match status" value="1"/>
</dbReference>
<comment type="similarity">
    <text evidence="2">Belongs to the nucleoporin NSP1/NUP62 family.</text>
</comment>
<evidence type="ECO:0000256" key="2">
    <source>
        <dbReference type="ARBA" id="ARBA00005911"/>
    </source>
</evidence>
<dbReference type="GO" id="GO:0015031">
    <property type="term" value="P:protein transport"/>
    <property type="evidence" value="ECO:0007669"/>
    <property type="project" value="UniProtKB-KW"/>
</dbReference>
<feature type="non-terminal residue" evidence="15">
    <location>
        <position position="1"/>
    </location>
</feature>
<evidence type="ECO:0000256" key="8">
    <source>
        <dbReference type="ARBA" id="ARBA00022927"/>
    </source>
</evidence>
<evidence type="ECO:0000256" key="10">
    <source>
        <dbReference type="ARBA" id="ARBA00023128"/>
    </source>
</evidence>
<accession>N6TI60</accession>
<evidence type="ECO:0000256" key="13">
    <source>
        <dbReference type="SAM" id="MobiDB-lite"/>
    </source>
</evidence>
<dbReference type="OrthoDB" id="344345at2759"/>
<protein>
    <recommendedName>
        <fullName evidence="14">Nucleoporin NSP1-like C-terminal domain-containing protein</fullName>
    </recommendedName>
</protein>
<organism evidence="15">
    <name type="scientific">Dendroctonus ponderosae</name>
    <name type="common">Mountain pine beetle</name>
    <dbReference type="NCBI Taxonomy" id="77166"/>
    <lineage>
        <taxon>Eukaryota</taxon>
        <taxon>Metazoa</taxon>
        <taxon>Ecdysozoa</taxon>
        <taxon>Arthropoda</taxon>
        <taxon>Hexapoda</taxon>
        <taxon>Insecta</taxon>
        <taxon>Pterygota</taxon>
        <taxon>Neoptera</taxon>
        <taxon>Endopterygota</taxon>
        <taxon>Coleoptera</taxon>
        <taxon>Polyphaga</taxon>
        <taxon>Cucujiformia</taxon>
        <taxon>Curculionidae</taxon>
        <taxon>Scolytinae</taxon>
        <taxon>Dendroctonus</taxon>
    </lineage>
</organism>
<dbReference type="AlphaFoldDB" id="N6TI60"/>
<gene>
    <name evidence="15" type="ORF">YQE_06034</name>
</gene>
<evidence type="ECO:0000256" key="9">
    <source>
        <dbReference type="ARBA" id="ARBA00023065"/>
    </source>
</evidence>
<feature type="coiled-coil region" evidence="12">
    <location>
        <begin position="347"/>
        <end position="374"/>
    </location>
</feature>
<evidence type="ECO:0000256" key="7">
    <source>
        <dbReference type="ARBA" id="ARBA00022792"/>
    </source>
</evidence>